<dbReference type="OrthoDB" id="69777at2"/>
<keyword evidence="2" id="KW-1185">Reference proteome</keyword>
<dbReference type="KEGG" id="ddr:Deide_13081"/>
<dbReference type="AlphaFoldDB" id="C1CVM6"/>
<sequence length="183" mass="19001">MIGQDVRGLLTALEACGVRLSVGQGGTLALTGKRPPADLLNALQAGKGDVLAYLTAKEDEGQGGASLPSPEVLPGVSVTNTTEGRVLPDWAQISAQPGRCGSCTRAEDAPDWGPLMVTCTCDPVAWWPLPAPFALHVGARCGAYLHAGEEVGRGWRSRHTGKRWGPAVPVAWDDLPTLEGGAA</sequence>
<accession>C1CVM6</accession>
<reference evidence="1 2" key="1">
    <citation type="journal article" date="2009" name="PLoS Genet.">
        <title>Alliance of proteomics and genomics to unravel the specificities of Sahara bacterium Deinococcus deserti.</title>
        <authorList>
            <person name="de Groot A."/>
            <person name="Dulermo R."/>
            <person name="Ortet P."/>
            <person name="Blanchard L."/>
            <person name="Guerin P."/>
            <person name="Fernandez B."/>
            <person name="Vacherie B."/>
            <person name="Dossat C."/>
            <person name="Jolivet E."/>
            <person name="Siguier P."/>
            <person name="Chandler M."/>
            <person name="Barakat M."/>
            <person name="Dedieu A."/>
            <person name="Barbe V."/>
            <person name="Heulin T."/>
            <person name="Sommer S."/>
            <person name="Achouak W."/>
            <person name="Armengaud J."/>
        </authorList>
    </citation>
    <scope>NUCLEOTIDE SEQUENCE [LARGE SCALE GENOMIC DNA]</scope>
    <source>
        <strain evidence="2">DSM 17065 / CIP 109153 / LMG 22923 / VCD115</strain>
    </source>
</reference>
<evidence type="ECO:0000313" key="1">
    <source>
        <dbReference type="EMBL" id="ACO46243.1"/>
    </source>
</evidence>
<evidence type="ECO:0000313" key="2">
    <source>
        <dbReference type="Proteomes" id="UP000002208"/>
    </source>
</evidence>
<proteinExistence type="predicted"/>
<name>C1CVM6_DEIDV</name>
<dbReference type="RefSeq" id="WP_012693366.1">
    <property type="nucleotide sequence ID" value="NC_012526.1"/>
</dbReference>
<protein>
    <submittedName>
        <fullName evidence="1">Uncharacterized protein</fullName>
    </submittedName>
</protein>
<dbReference type="PaxDb" id="546414-Deide_13081"/>
<dbReference type="Proteomes" id="UP000002208">
    <property type="component" value="Chromosome"/>
</dbReference>
<dbReference type="EMBL" id="CP001114">
    <property type="protein sequence ID" value="ACO46243.1"/>
    <property type="molecule type" value="Genomic_DNA"/>
</dbReference>
<dbReference type="HOGENOM" id="CLU_1472893_0_0_0"/>
<dbReference type="STRING" id="546414.Deide_13081"/>
<organism evidence="1 2">
    <name type="scientific">Deinococcus deserti (strain DSM 17065 / CIP 109153 / LMG 22923 / VCD115)</name>
    <dbReference type="NCBI Taxonomy" id="546414"/>
    <lineage>
        <taxon>Bacteria</taxon>
        <taxon>Thermotogati</taxon>
        <taxon>Deinococcota</taxon>
        <taxon>Deinococci</taxon>
        <taxon>Deinococcales</taxon>
        <taxon>Deinococcaceae</taxon>
        <taxon>Deinococcus</taxon>
    </lineage>
</organism>
<gene>
    <name evidence="1" type="ordered locus">Deide_13081</name>
</gene>